<protein>
    <recommendedName>
        <fullName evidence="3">alanine racemase</fullName>
        <ecNumber evidence="3">5.1.1.1</ecNumber>
    </recommendedName>
</protein>
<dbReference type="InterPro" id="IPR020622">
    <property type="entry name" value="Ala_racemase_pyridoxalP-BS"/>
</dbReference>
<dbReference type="PANTHER" id="PTHR30511">
    <property type="entry name" value="ALANINE RACEMASE"/>
    <property type="match status" value="1"/>
</dbReference>
<dbReference type="RefSeq" id="WP_218444533.1">
    <property type="nucleotide sequence ID" value="NZ_JAGSPA010000001.1"/>
</dbReference>
<proteinExistence type="predicted"/>
<dbReference type="EC" id="5.1.1.1" evidence="3"/>
<organism evidence="5 6">
    <name type="scientific">Pacificimonas pallii</name>
    <dbReference type="NCBI Taxonomy" id="2827236"/>
    <lineage>
        <taxon>Bacteria</taxon>
        <taxon>Pseudomonadati</taxon>
        <taxon>Pseudomonadota</taxon>
        <taxon>Alphaproteobacteria</taxon>
        <taxon>Sphingomonadales</taxon>
        <taxon>Sphingosinicellaceae</taxon>
        <taxon>Pacificimonas</taxon>
    </lineage>
</organism>
<gene>
    <name evidence="5" type="primary">alr</name>
    <name evidence="5" type="ORF">KCG44_04735</name>
</gene>
<evidence type="ECO:0000313" key="6">
    <source>
        <dbReference type="Proteomes" id="UP000722336"/>
    </source>
</evidence>
<accession>A0ABS6SCD8</accession>
<dbReference type="NCBIfam" id="TIGR00492">
    <property type="entry name" value="alr"/>
    <property type="match status" value="1"/>
</dbReference>
<evidence type="ECO:0000259" key="4">
    <source>
        <dbReference type="SMART" id="SM01005"/>
    </source>
</evidence>
<dbReference type="Pfam" id="PF01168">
    <property type="entry name" value="Ala_racemase_N"/>
    <property type="match status" value="1"/>
</dbReference>
<sequence length="351" mass="36845">MVNSPLRLDIDLAALTANWRWFQGRSGGARTGAAIKADGYGLGADAVMTALAGAGARDFFVTTNAEAALLLPLAEGVTLSALHGIREGETPLPGVVPVLNSAAQIARWRRIGNGARCDVMVDTGMNRLGLDWRGFETGMLDGLNVGILHSHLACADDPGAAMNGEQLGRFQEIVRAVRDAGHAVEASLAGSGGVCLGTDYAFDLTRPGLGLYGGVPHPVAAGVPAQVVRPYAEIVLVREVPAGDTVGYGGTWTAAADTRVAILNLGYADGYLRGFSNAGRVKVNGASRPVAGRVSMDLIAVDLGSDPEPQTAREGDWLEVEFDLPVAARQSGLSQYELLISLGHRYQRRYI</sequence>
<dbReference type="SMART" id="SM01005">
    <property type="entry name" value="Ala_racemase_C"/>
    <property type="match status" value="1"/>
</dbReference>
<dbReference type="EMBL" id="JAGSPA010000001">
    <property type="protein sequence ID" value="MBV7256088.1"/>
    <property type="molecule type" value="Genomic_DNA"/>
</dbReference>
<dbReference type="PROSITE" id="PS00395">
    <property type="entry name" value="ALANINE_RACEMASE"/>
    <property type="match status" value="1"/>
</dbReference>
<dbReference type="InterPro" id="IPR000821">
    <property type="entry name" value="Ala_racemase"/>
</dbReference>
<evidence type="ECO:0000313" key="5">
    <source>
        <dbReference type="EMBL" id="MBV7256088.1"/>
    </source>
</evidence>
<dbReference type="CDD" id="cd00430">
    <property type="entry name" value="PLPDE_III_AR"/>
    <property type="match status" value="1"/>
</dbReference>
<dbReference type="InterPro" id="IPR011079">
    <property type="entry name" value="Ala_racemase_C"/>
</dbReference>
<comment type="cofactor">
    <cofactor evidence="2">
        <name>pyridoxal 5'-phosphate</name>
        <dbReference type="ChEBI" id="CHEBI:597326"/>
    </cofactor>
</comment>
<reference evidence="5 6" key="1">
    <citation type="submission" date="2021-04" db="EMBL/GenBank/DDBJ databases">
        <authorList>
            <person name="Pira H."/>
            <person name="Risdian C."/>
            <person name="Wink J."/>
        </authorList>
    </citation>
    <scope>NUCLEOTIDE SEQUENCE [LARGE SCALE GENOMIC DNA]</scope>
    <source>
        <strain evidence="5 6">WHA3</strain>
    </source>
</reference>
<comment type="catalytic activity">
    <reaction evidence="1">
        <text>L-alanine = D-alanine</text>
        <dbReference type="Rhea" id="RHEA:20249"/>
        <dbReference type="ChEBI" id="CHEBI:57416"/>
        <dbReference type="ChEBI" id="CHEBI:57972"/>
        <dbReference type="EC" id="5.1.1.1"/>
    </reaction>
</comment>
<evidence type="ECO:0000256" key="3">
    <source>
        <dbReference type="ARBA" id="ARBA00013089"/>
    </source>
</evidence>
<evidence type="ECO:0000256" key="1">
    <source>
        <dbReference type="ARBA" id="ARBA00000316"/>
    </source>
</evidence>
<comment type="caution">
    <text evidence="5">The sequence shown here is derived from an EMBL/GenBank/DDBJ whole genome shotgun (WGS) entry which is preliminary data.</text>
</comment>
<keyword evidence="6" id="KW-1185">Reference proteome</keyword>
<dbReference type="Proteomes" id="UP000722336">
    <property type="component" value="Unassembled WGS sequence"/>
</dbReference>
<feature type="domain" description="Alanine racemase C-terminal" evidence="4">
    <location>
        <begin position="227"/>
        <end position="351"/>
    </location>
</feature>
<keyword evidence="5" id="KW-0413">Isomerase</keyword>
<dbReference type="GO" id="GO:0008784">
    <property type="term" value="F:alanine racemase activity"/>
    <property type="evidence" value="ECO:0007669"/>
    <property type="project" value="UniProtKB-EC"/>
</dbReference>
<name>A0ABS6SCD8_9SPHN</name>
<evidence type="ECO:0000256" key="2">
    <source>
        <dbReference type="ARBA" id="ARBA00001933"/>
    </source>
</evidence>
<dbReference type="Pfam" id="PF00842">
    <property type="entry name" value="Ala_racemase_C"/>
    <property type="match status" value="1"/>
</dbReference>
<dbReference type="InterPro" id="IPR001608">
    <property type="entry name" value="Ala_racemase_N"/>
</dbReference>
<dbReference type="PANTHER" id="PTHR30511:SF0">
    <property type="entry name" value="ALANINE RACEMASE, CATABOLIC-RELATED"/>
    <property type="match status" value="1"/>
</dbReference>